<dbReference type="InterPro" id="IPR002885">
    <property type="entry name" value="PPR_rpt"/>
</dbReference>
<reference evidence="4" key="1">
    <citation type="submission" date="2024-02" db="EMBL/GenBank/DDBJ databases">
        <authorList>
            <consortium name="ELIXIR-Norway"/>
            <consortium name="Elixir Norway"/>
        </authorList>
    </citation>
    <scope>NUCLEOTIDE SEQUENCE</scope>
</reference>
<dbReference type="Pfam" id="PF13041">
    <property type="entry name" value="PPR_2"/>
    <property type="match status" value="2"/>
</dbReference>
<dbReference type="EMBL" id="OZ020103">
    <property type="protein sequence ID" value="CAK9277311.1"/>
    <property type="molecule type" value="Genomic_DNA"/>
</dbReference>
<protein>
    <recommendedName>
        <fullName evidence="6">Pentatricopeptide repeat-containing protein</fullName>
    </recommendedName>
</protein>
<feature type="repeat" description="PPR" evidence="3">
    <location>
        <begin position="706"/>
        <end position="740"/>
    </location>
</feature>
<dbReference type="NCBIfam" id="TIGR00756">
    <property type="entry name" value="PPR"/>
    <property type="match status" value="9"/>
</dbReference>
<feature type="repeat" description="PPR" evidence="3">
    <location>
        <begin position="601"/>
        <end position="635"/>
    </location>
</feature>
<evidence type="ECO:0000256" key="1">
    <source>
        <dbReference type="ARBA" id="ARBA00007626"/>
    </source>
</evidence>
<feature type="repeat" description="PPR" evidence="3">
    <location>
        <begin position="424"/>
        <end position="458"/>
    </location>
</feature>
<feature type="repeat" description="PPR" evidence="3">
    <location>
        <begin position="636"/>
        <end position="670"/>
    </location>
</feature>
<dbReference type="Pfam" id="PF01535">
    <property type="entry name" value="PPR"/>
    <property type="match status" value="2"/>
</dbReference>
<dbReference type="Gene3D" id="1.25.40.10">
    <property type="entry name" value="Tetratricopeptide repeat domain"/>
    <property type="match status" value="4"/>
</dbReference>
<dbReference type="Pfam" id="PF13812">
    <property type="entry name" value="PPR_3"/>
    <property type="match status" value="1"/>
</dbReference>
<organism evidence="4 5">
    <name type="scientific">Sphagnum jensenii</name>
    <dbReference type="NCBI Taxonomy" id="128206"/>
    <lineage>
        <taxon>Eukaryota</taxon>
        <taxon>Viridiplantae</taxon>
        <taxon>Streptophyta</taxon>
        <taxon>Embryophyta</taxon>
        <taxon>Bryophyta</taxon>
        <taxon>Sphagnophytina</taxon>
        <taxon>Sphagnopsida</taxon>
        <taxon>Sphagnales</taxon>
        <taxon>Sphagnaceae</taxon>
        <taxon>Sphagnum</taxon>
    </lineage>
</organism>
<accession>A0ABP0XDV7</accession>
<dbReference type="Pfam" id="PF12854">
    <property type="entry name" value="PPR_1"/>
    <property type="match status" value="1"/>
</dbReference>
<evidence type="ECO:0000256" key="3">
    <source>
        <dbReference type="PROSITE-ProRule" id="PRU00708"/>
    </source>
</evidence>
<dbReference type="PANTHER" id="PTHR47447:SF29">
    <property type="entry name" value="PPR CONTAINING PLANT PROTEIN"/>
    <property type="match status" value="1"/>
</dbReference>
<proteinExistence type="inferred from homology"/>
<dbReference type="PROSITE" id="PS51375">
    <property type="entry name" value="PPR"/>
    <property type="match status" value="9"/>
</dbReference>
<evidence type="ECO:0000313" key="5">
    <source>
        <dbReference type="Proteomes" id="UP001497444"/>
    </source>
</evidence>
<dbReference type="PANTHER" id="PTHR47447">
    <property type="entry name" value="OS03G0856100 PROTEIN"/>
    <property type="match status" value="1"/>
</dbReference>
<feature type="repeat" description="PPR" evidence="3">
    <location>
        <begin position="459"/>
        <end position="494"/>
    </location>
</feature>
<keyword evidence="2" id="KW-0677">Repeat</keyword>
<evidence type="ECO:0000256" key="2">
    <source>
        <dbReference type="ARBA" id="ARBA00022737"/>
    </source>
</evidence>
<comment type="similarity">
    <text evidence="1">Belongs to the PPR family. P subfamily.</text>
</comment>
<feature type="repeat" description="PPR" evidence="3">
    <location>
        <begin position="531"/>
        <end position="565"/>
    </location>
</feature>
<sequence>MQQQPLQFDNLPTALSSTDYHILSSHLSFLWMVVELRHLSLSLFARPCMHTMWEGGLSNPGTATKILLPSSSSSSSSSPCDSFSTLLFLPVRDCCDFSSRNQSASSSSSRAVVSLSFSFSMSVSRLCVSNTIGTSWFSSSNFPMRKLGPSMNREKKKKKKKKPVLVVARAEKNEGAEVGVCATADLDVEQKKNAADWGKLEKKKSVDAAATQGCSSLDAYSNAADLLLHLSSIQDFSSFSDMTAAAHIIPQEEEDENEEKAGSLLTMDELEEDMLFVETQRKKKKSKSVWRGQIRVRQMPPQLPWSEEDCRQRVETIVGELLRNQRHPSSDVVEGHTQSITNVLNSWAGKITRVDLSNVIKELGSRREGALAFEVFSWMQQQRRRLKPNGHTYSSMIGVLGRVGMVSKAQEVFDSMLSLEVPRLVYTYNAIIGAYGRIGNFNKAWRLYEDMVLQGIHADEITFNTLLSAVGRAGLPIEKAEKVFLSMKRKGFLCTGNSYNMFLSVLSKVGYVETASNLMHEMCHLTDATPNLVSYNTLLTMYARAGKHKEGIGVFSSLRAAGLEPNVVTFTGLIQLYSCACKHQEAIKTFLEMKRSGCCPDLTTYSLMVSVYGKAGLVEEASQVFRRMQADGFKPNVVAWSSIIQAYGRHGMLQEVGKHYNEMLATGCQPDVTLYNILLGSYGREGYSVQAAILFRKMSVQGIAPDAVSYNIMIQTYCQAKQLADAHSVYDQMTQAGFSADKITKVALQQAGLKYTTENRIHLSRKERGIRWTPKLLRRL</sequence>
<name>A0ABP0XDV7_9BRYO</name>
<dbReference type="Proteomes" id="UP001497444">
    <property type="component" value="Chromosome 8"/>
</dbReference>
<evidence type="ECO:0000313" key="4">
    <source>
        <dbReference type="EMBL" id="CAK9277311.1"/>
    </source>
</evidence>
<dbReference type="InterPro" id="IPR011990">
    <property type="entry name" value="TPR-like_helical_dom_sf"/>
</dbReference>
<keyword evidence="5" id="KW-1185">Reference proteome</keyword>
<feature type="repeat" description="PPR" evidence="3">
    <location>
        <begin position="389"/>
        <end position="423"/>
    </location>
</feature>
<evidence type="ECO:0008006" key="6">
    <source>
        <dbReference type="Google" id="ProtNLM"/>
    </source>
</evidence>
<feature type="repeat" description="PPR" evidence="3">
    <location>
        <begin position="566"/>
        <end position="600"/>
    </location>
</feature>
<gene>
    <name evidence="4" type="ORF">CSSPJE1EN1_LOCUS22789</name>
</gene>
<feature type="repeat" description="PPR" evidence="3">
    <location>
        <begin position="671"/>
        <end position="705"/>
    </location>
</feature>